<accession>A0A0B7AZC5</accession>
<protein>
    <submittedName>
        <fullName evidence="1">Uncharacterized protein</fullName>
    </submittedName>
</protein>
<gene>
    <name evidence="1" type="primary">ORF150954</name>
</gene>
<dbReference type="EMBL" id="HACG01039067">
    <property type="protein sequence ID" value="CEK85932.1"/>
    <property type="molecule type" value="Transcribed_RNA"/>
</dbReference>
<sequence length="50" mass="5590">MPKTAKISSAVQWIECGSPAWEPRSNPCGQMVHMCLVNSQYKAQFVVHRG</sequence>
<proteinExistence type="predicted"/>
<name>A0A0B7AZC5_9EUPU</name>
<evidence type="ECO:0000313" key="1">
    <source>
        <dbReference type="EMBL" id="CEK85932.1"/>
    </source>
</evidence>
<organism evidence="1">
    <name type="scientific">Arion vulgaris</name>
    <dbReference type="NCBI Taxonomy" id="1028688"/>
    <lineage>
        <taxon>Eukaryota</taxon>
        <taxon>Metazoa</taxon>
        <taxon>Spiralia</taxon>
        <taxon>Lophotrochozoa</taxon>
        <taxon>Mollusca</taxon>
        <taxon>Gastropoda</taxon>
        <taxon>Heterobranchia</taxon>
        <taxon>Euthyneura</taxon>
        <taxon>Panpulmonata</taxon>
        <taxon>Eupulmonata</taxon>
        <taxon>Stylommatophora</taxon>
        <taxon>Helicina</taxon>
        <taxon>Arionoidea</taxon>
        <taxon>Arionidae</taxon>
        <taxon>Arion</taxon>
    </lineage>
</organism>
<reference evidence="1" key="1">
    <citation type="submission" date="2014-12" db="EMBL/GenBank/DDBJ databases">
        <title>Insight into the proteome of Arion vulgaris.</title>
        <authorList>
            <person name="Aradska J."/>
            <person name="Bulat T."/>
            <person name="Smidak R."/>
            <person name="Sarate P."/>
            <person name="Gangsoo J."/>
            <person name="Sialana F."/>
            <person name="Bilban M."/>
            <person name="Lubec G."/>
        </authorList>
    </citation>
    <scope>NUCLEOTIDE SEQUENCE</scope>
    <source>
        <tissue evidence="1">Skin</tissue>
    </source>
</reference>
<dbReference type="AlphaFoldDB" id="A0A0B7AZC5"/>